<dbReference type="eggNOG" id="COG2885">
    <property type="taxonomic scope" value="Bacteria"/>
</dbReference>
<dbReference type="OrthoDB" id="1149075at2"/>
<feature type="chain" id="PRO_5004793331" evidence="7">
    <location>
        <begin position="21"/>
        <end position="282"/>
    </location>
</feature>
<dbReference type="InterPro" id="IPR006664">
    <property type="entry name" value="OMP_bac"/>
</dbReference>
<feature type="signal peptide" evidence="7">
    <location>
        <begin position="1"/>
        <end position="20"/>
    </location>
</feature>
<feature type="compositionally biased region" description="Low complexity" evidence="6">
    <location>
        <begin position="260"/>
        <end position="271"/>
    </location>
</feature>
<dbReference type="STRING" id="1433287.X808_11960"/>
<dbReference type="KEGG" id="mvi:X808_11960"/>
<dbReference type="InterPro" id="IPR006665">
    <property type="entry name" value="OmpA-like"/>
</dbReference>
<keyword evidence="3 5" id="KW-0472">Membrane</keyword>
<evidence type="ECO:0000256" key="1">
    <source>
        <dbReference type="ARBA" id="ARBA00004442"/>
    </source>
</evidence>
<dbReference type="PRINTS" id="PR01021">
    <property type="entry name" value="OMPADOMAIN"/>
</dbReference>
<evidence type="ECO:0000256" key="5">
    <source>
        <dbReference type="PROSITE-ProRule" id="PRU00473"/>
    </source>
</evidence>
<dbReference type="CDD" id="cd07185">
    <property type="entry name" value="OmpA_C-like"/>
    <property type="match status" value="1"/>
</dbReference>
<dbReference type="Gene3D" id="3.30.1330.60">
    <property type="entry name" value="OmpA-like domain"/>
    <property type="match status" value="1"/>
</dbReference>
<evidence type="ECO:0000313" key="10">
    <source>
        <dbReference type="Proteomes" id="UP000066995"/>
    </source>
</evidence>
<gene>
    <name evidence="9" type="ORF">X808_11960</name>
</gene>
<dbReference type="eggNOG" id="COG2913">
    <property type="taxonomic scope" value="Bacteria"/>
</dbReference>
<organism evidence="9 10">
    <name type="scientific">Mannheimia varigena USDA-ARS-USMARC-1296</name>
    <dbReference type="NCBI Taxonomy" id="1433287"/>
    <lineage>
        <taxon>Bacteria</taxon>
        <taxon>Pseudomonadati</taxon>
        <taxon>Pseudomonadota</taxon>
        <taxon>Gammaproteobacteria</taxon>
        <taxon>Pasteurellales</taxon>
        <taxon>Pasteurellaceae</taxon>
        <taxon>Mannheimia</taxon>
    </lineage>
</organism>
<comment type="subcellular location">
    <subcellularLocation>
        <location evidence="1">Cell outer membrane</location>
    </subcellularLocation>
</comment>
<evidence type="ECO:0000256" key="3">
    <source>
        <dbReference type="ARBA" id="ARBA00023136"/>
    </source>
</evidence>
<dbReference type="SUPFAM" id="SSF103088">
    <property type="entry name" value="OmpA-like"/>
    <property type="match status" value="1"/>
</dbReference>
<dbReference type="InterPro" id="IPR007450">
    <property type="entry name" value="BamE_dom"/>
</dbReference>
<proteinExistence type="predicted"/>
<keyword evidence="4" id="KW-0998">Cell outer membrane</keyword>
<feature type="domain" description="OmpA-like" evidence="8">
    <location>
        <begin position="132"/>
        <end position="254"/>
    </location>
</feature>
<evidence type="ECO:0000313" key="9">
    <source>
        <dbReference type="EMBL" id="AHG75719.1"/>
    </source>
</evidence>
<dbReference type="InterPro" id="IPR037873">
    <property type="entry name" value="BamE-like"/>
</dbReference>
<dbReference type="GO" id="GO:0009279">
    <property type="term" value="C:cell outer membrane"/>
    <property type="evidence" value="ECO:0007669"/>
    <property type="project" value="UniProtKB-SubCell"/>
</dbReference>
<dbReference type="AlphaFoldDB" id="W0QA23"/>
<evidence type="ECO:0000256" key="4">
    <source>
        <dbReference type="ARBA" id="ARBA00023237"/>
    </source>
</evidence>
<name>W0QA23_9PAST</name>
<dbReference type="PROSITE" id="PS51257">
    <property type="entry name" value="PROKAR_LIPOPROTEIN"/>
    <property type="match status" value="1"/>
</dbReference>
<dbReference type="Pfam" id="PF00691">
    <property type="entry name" value="OmpA"/>
    <property type="match status" value="1"/>
</dbReference>
<dbReference type="InterPro" id="IPR036737">
    <property type="entry name" value="OmpA-like_sf"/>
</dbReference>
<keyword evidence="2 7" id="KW-0732">Signal</keyword>
<sequence>MEKTTLFRGLLLSSVALAVAACGNLSKVSDEGTTENPVFPKIAESEFNHDGSQFGSWPNWENVRQIEKGMNKDQLYNLIGRPHFEEGLYAVREWDYAFNYRENGVHKICQFKILFDKNMNAQSFFWYPNGCNGNSSFTLTGDFLFDFDKDTLTTKGKEVVDNVAQQLKTSKAQQVKVAGYTDRLGSEQYNLDLSQRRSNTVKARLIQQGVIAQIEAVGYGKANQVKACDGESGQALKDCLRPNRRVEISANGGVMKQNEGGNVAGPNGPAPLYQTPAYNGTK</sequence>
<evidence type="ECO:0000256" key="2">
    <source>
        <dbReference type="ARBA" id="ARBA00022729"/>
    </source>
</evidence>
<dbReference type="Pfam" id="PF04355">
    <property type="entry name" value="BamE"/>
    <property type="match status" value="1"/>
</dbReference>
<feature type="region of interest" description="Disordered" evidence="6">
    <location>
        <begin position="257"/>
        <end position="282"/>
    </location>
</feature>
<evidence type="ECO:0000256" key="7">
    <source>
        <dbReference type="SAM" id="SignalP"/>
    </source>
</evidence>
<dbReference type="PANTHER" id="PTHR30329">
    <property type="entry name" value="STATOR ELEMENT OF FLAGELLAR MOTOR COMPLEX"/>
    <property type="match status" value="1"/>
</dbReference>
<dbReference type="EMBL" id="CP006943">
    <property type="protein sequence ID" value="AHG75719.1"/>
    <property type="molecule type" value="Genomic_DNA"/>
</dbReference>
<accession>W0QA23</accession>
<dbReference type="InterPro" id="IPR050330">
    <property type="entry name" value="Bact_OuterMem_StrucFunc"/>
</dbReference>
<dbReference type="PANTHER" id="PTHR30329:SF21">
    <property type="entry name" value="LIPOPROTEIN YIAD-RELATED"/>
    <property type="match status" value="1"/>
</dbReference>
<reference evidence="9 10" key="1">
    <citation type="submission" date="2013-12" db="EMBL/GenBank/DDBJ databases">
        <title>Annotation of the Mannheimia varigena USDA-ARS-USMARC-1296 complete genome.</title>
        <authorList>
            <person name="Harhay G.P."/>
            <person name="Clawson M.L."/>
            <person name="Murray R.W."/>
            <person name="Lubbers B.V."/>
            <person name="Heaton M.P."/>
            <person name="Chitko-Mckown C.G."/>
            <person name="Harhay D.M."/>
            <person name="Smith T.P.L."/>
        </authorList>
    </citation>
    <scope>NUCLEOTIDE SEQUENCE [LARGE SCALE GENOMIC DNA]</scope>
    <source>
        <strain evidence="9 10">USDA-ARS-USMARC-1296</strain>
    </source>
</reference>
<dbReference type="Proteomes" id="UP000066995">
    <property type="component" value="Chromosome"/>
</dbReference>
<dbReference type="Gene3D" id="3.30.1450.10">
    <property type="match status" value="1"/>
</dbReference>
<dbReference type="RefSeq" id="WP_025217434.1">
    <property type="nucleotide sequence ID" value="NZ_CP006943.1"/>
</dbReference>
<dbReference type="HOGENOM" id="CLU_016890_11_0_6"/>
<protein>
    <submittedName>
        <fullName evidence="9">Lipoprotein Plp4</fullName>
    </submittedName>
</protein>
<keyword evidence="9" id="KW-0449">Lipoprotein</keyword>
<evidence type="ECO:0000256" key="6">
    <source>
        <dbReference type="SAM" id="MobiDB-lite"/>
    </source>
</evidence>
<dbReference type="PATRIC" id="fig|1433287.3.peg.1198"/>
<keyword evidence="10" id="KW-1185">Reference proteome</keyword>
<dbReference type="PROSITE" id="PS51123">
    <property type="entry name" value="OMPA_2"/>
    <property type="match status" value="1"/>
</dbReference>
<evidence type="ECO:0000259" key="8">
    <source>
        <dbReference type="PROSITE" id="PS51123"/>
    </source>
</evidence>